<feature type="domain" description="Gamma-glutamylcyclotransferase AIG2-like" evidence="1">
    <location>
        <begin position="14"/>
        <end position="57"/>
    </location>
</feature>
<dbReference type="Pfam" id="PF06094">
    <property type="entry name" value="GGACT"/>
    <property type="match status" value="2"/>
</dbReference>
<comment type="caution">
    <text evidence="2">The sequence shown here is derived from an EMBL/GenBank/DDBJ whole genome shotgun (WGS) entry which is preliminary data.</text>
</comment>
<evidence type="ECO:0000313" key="3">
    <source>
        <dbReference type="Proteomes" id="UP000434052"/>
    </source>
</evidence>
<dbReference type="SUPFAM" id="SSF110857">
    <property type="entry name" value="Gamma-glutamyl cyclotransferase-like"/>
    <property type="match status" value="1"/>
</dbReference>
<organism evidence="2 3">
    <name type="scientific">Oceanidesulfovibrio marinus</name>
    <dbReference type="NCBI Taxonomy" id="370038"/>
    <lineage>
        <taxon>Bacteria</taxon>
        <taxon>Pseudomonadati</taxon>
        <taxon>Thermodesulfobacteriota</taxon>
        <taxon>Desulfovibrionia</taxon>
        <taxon>Desulfovibrionales</taxon>
        <taxon>Desulfovibrionaceae</taxon>
        <taxon>Oceanidesulfovibrio</taxon>
    </lineage>
</organism>
<dbReference type="InterPro" id="IPR036568">
    <property type="entry name" value="GGCT-like_sf"/>
</dbReference>
<reference evidence="2 3" key="1">
    <citation type="submission" date="2018-06" db="EMBL/GenBank/DDBJ databases">
        <title>Complete genome of Desulfovibrio marinus P48SEP.</title>
        <authorList>
            <person name="Crispim J.S."/>
            <person name="Vidigal P.M.P."/>
            <person name="Silva L.C.F."/>
            <person name="Araujo L.C."/>
            <person name="Laguardia C.N."/>
            <person name="Dias R.S."/>
            <person name="Sousa M.P."/>
            <person name="Paula S.O."/>
            <person name="Silva C."/>
        </authorList>
    </citation>
    <scope>NUCLEOTIDE SEQUENCE [LARGE SCALE GENOMIC DNA]</scope>
    <source>
        <strain evidence="2 3">P48SEP</strain>
    </source>
</reference>
<dbReference type="CDD" id="cd06661">
    <property type="entry name" value="GGCT_like"/>
    <property type="match status" value="1"/>
</dbReference>
<evidence type="ECO:0000259" key="1">
    <source>
        <dbReference type="Pfam" id="PF06094"/>
    </source>
</evidence>
<dbReference type="Gene3D" id="3.10.490.10">
    <property type="entry name" value="Gamma-glutamyl cyclotransferase-like"/>
    <property type="match status" value="1"/>
</dbReference>
<dbReference type="OrthoDB" id="8538589at2"/>
<feature type="domain" description="Gamma-glutamylcyclotransferase AIG2-like" evidence="1">
    <location>
        <begin position="97"/>
        <end position="155"/>
    </location>
</feature>
<name>A0A6P1ZIV3_9BACT</name>
<sequence>MSDPLPTTGPFLRVFVYGTLKCGCNNHASLCCGYASRSTGVVRGRVFDRPEGCPTLFVPMEDVLAPGGADLAADCRLPENALPPLDTNAALTHPPTPWRHVAGEIFTFHDGPDRLRRLDILEDFYPGEPSEYCRVVLPVRTSHGSVPCWAYISPHSARFQAEYSEST</sequence>
<protein>
    <submittedName>
        <fullName evidence="2">Gamma-glutamylcyclotransferase</fullName>
    </submittedName>
</protein>
<proteinExistence type="predicted"/>
<accession>A0A6P1ZIV3</accession>
<dbReference type="InterPro" id="IPR013024">
    <property type="entry name" value="GGCT-like"/>
</dbReference>
<dbReference type="AlphaFoldDB" id="A0A6P1ZIV3"/>
<evidence type="ECO:0000313" key="2">
    <source>
        <dbReference type="EMBL" id="TVM35147.1"/>
    </source>
</evidence>
<gene>
    <name evidence="2" type="ORF">DQK91_07050</name>
</gene>
<dbReference type="EMBL" id="QMIF01000003">
    <property type="protein sequence ID" value="TVM35147.1"/>
    <property type="molecule type" value="Genomic_DNA"/>
</dbReference>
<dbReference type="RefSeq" id="WP_144234704.1">
    <property type="nucleotide sequence ID" value="NZ_QMIF01000003.1"/>
</dbReference>
<dbReference type="Proteomes" id="UP000434052">
    <property type="component" value="Unassembled WGS sequence"/>
</dbReference>
<keyword evidence="2" id="KW-0808">Transferase</keyword>
<dbReference type="GO" id="GO:0016740">
    <property type="term" value="F:transferase activity"/>
    <property type="evidence" value="ECO:0007669"/>
    <property type="project" value="UniProtKB-KW"/>
</dbReference>
<dbReference type="InterPro" id="IPR009288">
    <property type="entry name" value="AIG2-like_dom"/>
</dbReference>